<evidence type="ECO:0000313" key="2">
    <source>
        <dbReference type="EMBL" id="AWY01651.1"/>
    </source>
</evidence>
<accession>A0A2Z4PVQ4</accession>
<dbReference type="InterPro" id="IPR008727">
    <property type="entry name" value="PAAR_motif"/>
</dbReference>
<reference evidence="2 3" key="1">
    <citation type="submission" date="2016-06" db="EMBL/GenBank/DDBJ databases">
        <title>The sequenced genome of the ice-adhering bacterium Marinomonas primoryensis, from Antarctica.</title>
        <authorList>
            <person name="Graham L."/>
            <person name="Vance T.D.R."/>
            <person name="Davies P.L."/>
        </authorList>
    </citation>
    <scope>NUCLEOTIDE SEQUENCE [LARGE SCALE GENOMIC DNA]</scope>
    <source>
        <strain evidence="2 3">AceL</strain>
    </source>
</reference>
<sequence length="97" mass="9816">MPSGVKVGDVGTDHDGFPPTSVTAGSPDVNYDGSPAARVGDPLESHDKPKHPPHPRGIASGSSSVFINGKPAALTGGAIDCGGVTQGYGFGQYWKLI</sequence>
<name>A0A2Z4PVQ4_9GAMM</name>
<dbReference type="Proteomes" id="UP000249898">
    <property type="component" value="Chromosome"/>
</dbReference>
<dbReference type="AlphaFoldDB" id="A0A2Z4PVQ4"/>
<evidence type="ECO:0000256" key="1">
    <source>
        <dbReference type="SAM" id="MobiDB-lite"/>
    </source>
</evidence>
<feature type="region of interest" description="Disordered" evidence="1">
    <location>
        <begin position="1"/>
        <end position="64"/>
    </location>
</feature>
<proteinExistence type="predicted"/>
<dbReference type="Pfam" id="PF05488">
    <property type="entry name" value="PAAR_motif"/>
    <property type="match status" value="1"/>
</dbReference>
<dbReference type="NCBIfam" id="NF033420">
    <property type="entry name" value="T6SS_PAAR_dom"/>
    <property type="match status" value="1"/>
</dbReference>
<organism evidence="2 3">
    <name type="scientific">Marinomonas primoryensis</name>
    <dbReference type="NCBI Taxonomy" id="178399"/>
    <lineage>
        <taxon>Bacteria</taxon>
        <taxon>Pseudomonadati</taxon>
        <taxon>Pseudomonadota</taxon>
        <taxon>Gammaproteobacteria</taxon>
        <taxon>Oceanospirillales</taxon>
        <taxon>Oceanospirillaceae</taxon>
        <taxon>Marinomonas</taxon>
    </lineage>
</organism>
<evidence type="ECO:0008006" key="4">
    <source>
        <dbReference type="Google" id="ProtNLM"/>
    </source>
</evidence>
<evidence type="ECO:0000313" key="3">
    <source>
        <dbReference type="Proteomes" id="UP000249898"/>
    </source>
</evidence>
<protein>
    <recommendedName>
        <fullName evidence="4">Type VI secretion system PAAR protein</fullName>
    </recommendedName>
</protein>
<dbReference type="CDD" id="cd14737">
    <property type="entry name" value="PAAR_1"/>
    <property type="match status" value="1"/>
</dbReference>
<dbReference type="EMBL" id="CP016181">
    <property type="protein sequence ID" value="AWY01651.1"/>
    <property type="molecule type" value="Genomic_DNA"/>
</dbReference>
<dbReference type="Gene3D" id="2.60.200.60">
    <property type="match status" value="1"/>
</dbReference>
<gene>
    <name evidence="2" type="ORF">A8139_18035</name>
</gene>
<dbReference type="RefSeq" id="WP_204359632.1">
    <property type="nucleotide sequence ID" value="NZ_CP016181.1"/>
</dbReference>